<dbReference type="PANTHER" id="PTHR10629:SF52">
    <property type="entry name" value="DNA (CYTOSINE-5)-METHYLTRANSFERASE 1"/>
    <property type="match status" value="1"/>
</dbReference>
<organism evidence="5 6">
    <name type="scientific">Paramuricea clavata</name>
    <name type="common">Red gorgonian</name>
    <name type="synonym">Violescent sea-whip</name>
    <dbReference type="NCBI Taxonomy" id="317549"/>
    <lineage>
        <taxon>Eukaryota</taxon>
        <taxon>Metazoa</taxon>
        <taxon>Cnidaria</taxon>
        <taxon>Anthozoa</taxon>
        <taxon>Octocorallia</taxon>
        <taxon>Malacalcyonacea</taxon>
        <taxon>Plexauridae</taxon>
        <taxon>Paramuricea</taxon>
    </lineage>
</organism>
<reference evidence="5" key="1">
    <citation type="submission" date="2020-04" db="EMBL/GenBank/DDBJ databases">
        <authorList>
            <person name="Alioto T."/>
            <person name="Alioto T."/>
            <person name="Gomez Garrido J."/>
        </authorList>
    </citation>
    <scope>NUCLEOTIDE SEQUENCE</scope>
    <source>
        <strain evidence="5">A484AB</strain>
    </source>
</reference>
<dbReference type="Pfam" id="PF00145">
    <property type="entry name" value="DNA_methylase"/>
    <property type="match status" value="1"/>
</dbReference>
<dbReference type="InterPro" id="IPR001525">
    <property type="entry name" value="C5_MeTfrase"/>
</dbReference>
<dbReference type="GO" id="GO:0005634">
    <property type="term" value="C:nucleus"/>
    <property type="evidence" value="ECO:0007669"/>
    <property type="project" value="TreeGrafter"/>
</dbReference>
<keyword evidence="2" id="KW-0489">Methyltransferase</keyword>
<name>A0A7D9LDK8_PARCT</name>
<evidence type="ECO:0000256" key="2">
    <source>
        <dbReference type="ARBA" id="ARBA00022603"/>
    </source>
</evidence>
<dbReference type="GO" id="GO:0044027">
    <property type="term" value="P:negative regulation of gene expression via chromosomal CpG island methylation"/>
    <property type="evidence" value="ECO:0007669"/>
    <property type="project" value="TreeGrafter"/>
</dbReference>
<gene>
    <name evidence="5" type="ORF">PACLA_8A021894</name>
</gene>
<comment type="caution">
    <text evidence="5">The sequence shown here is derived from an EMBL/GenBank/DDBJ whole genome shotgun (WGS) entry which is preliminary data.</text>
</comment>
<dbReference type="OrthoDB" id="5376140at2759"/>
<dbReference type="EC" id="2.1.1.37" evidence="1"/>
<dbReference type="InterPro" id="IPR050390">
    <property type="entry name" value="C5-Methyltransferase"/>
</dbReference>
<dbReference type="EMBL" id="CACRXK020015461">
    <property type="protein sequence ID" value="CAB4028403.1"/>
    <property type="molecule type" value="Genomic_DNA"/>
</dbReference>
<dbReference type="Gene3D" id="3.90.120.10">
    <property type="entry name" value="DNA Methylase, subunit A, domain 2"/>
    <property type="match status" value="1"/>
</dbReference>
<dbReference type="Gene3D" id="3.40.50.150">
    <property type="entry name" value="Vaccinia Virus protein VP39"/>
    <property type="match status" value="1"/>
</dbReference>
<dbReference type="PANTHER" id="PTHR10629">
    <property type="entry name" value="CYTOSINE-SPECIFIC METHYLTRANSFERASE"/>
    <property type="match status" value="1"/>
</dbReference>
<proteinExistence type="predicted"/>
<dbReference type="Proteomes" id="UP001152795">
    <property type="component" value="Unassembled WGS sequence"/>
</dbReference>
<dbReference type="InterPro" id="IPR029063">
    <property type="entry name" value="SAM-dependent_MTases_sf"/>
</dbReference>
<accession>A0A7D9LDK8</accession>
<dbReference type="AlphaFoldDB" id="A0A7D9LDK8"/>
<dbReference type="GO" id="GO:0032259">
    <property type="term" value="P:methylation"/>
    <property type="evidence" value="ECO:0007669"/>
    <property type="project" value="UniProtKB-KW"/>
</dbReference>
<keyword evidence="3" id="KW-0808">Transferase</keyword>
<evidence type="ECO:0000313" key="5">
    <source>
        <dbReference type="EMBL" id="CAB4028403.1"/>
    </source>
</evidence>
<keyword evidence="6" id="KW-1185">Reference proteome</keyword>
<protein>
    <recommendedName>
        <fullName evidence="1">DNA (cytosine-5-)-methyltransferase</fullName>
        <ecNumber evidence="1">2.1.1.37</ecNumber>
    </recommendedName>
</protein>
<sequence>MENVRNFLSHENSVVLKLTLRSLIKLGYQCTFGVLQCGNYGIPQSRHRAFVIGAAAGQTLAKFPEPTHCFASRLSVTVDNKKYVTNAVHKNAPYRSLTVRDAIGDLPSLANNRNRHGNIKDHVCRRPSAIDYERILRIPHEPGADWRDLPNTIVPLPNGRHAAKL</sequence>
<evidence type="ECO:0000313" key="6">
    <source>
        <dbReference type="Proteomes" id="UP001152795"/>
    </source>
</evidence>
<dbReference type="GO" id="GO:0003886">
    <property type="term" value="F:DNA (cytosine-5-)-methyltransferase activity"/>
    <property type="evidence" value="ECO:0007669"/>
    <property type="project" value="UniProtKB-EC"/>
</dbReference>
<evidence type="ECO:0000256" key="1">
    <source>
        <dbReference type="ARBA" id="ARBA00011975"/>
    </source>
</evidence>
<dbReference type="SUPFAM" id="SSF53335">
    <property type="entry name" value="S-adenosyl-L-methionine-dependent methyltransferases"/>
    <property type="match status" value="1"/>
</dbReference>
<evidence type="ECO:0000256" key="3">
    <source>
        <dbReference type="ARBA" id="ARBA00022679"/>
    </source>
</evidence>
<keyword evidence="4" id="KW-0949">S-adenosyl-L-methionine</keyword>
<dbReference type="GO" id="GO:0003677">
    <property type="term" value="F:DNA binding"/>
    <property type="evidence" value="ECO:0007669"/>
    <property type="project" value="TreeGrafter"/>
</dbReference>
<evidence type="ECO:0000256" key="4">
    <source>
        <dbReference type="ARBA" id="ARBA00022691"/>
    </source>
</evidence>